<evidence type="ECO:0000256" key="5">
    <source>
        <dbReference type="ARBA" id="ARBA00023163"/>
    </source>
</evidence>
<evidence type="ECO:0000313" key="9">
    <source>
        <dbReference type="EMBL" id="KAL2833698.1"/>
    </source>
</evidence>
<evidence type="ECO:0000256" key="6">
    <source>
        <dbReference type="ARBA" id="ARBA00023242"/>
    </source>
</evidence>
<keyword evidence="2" id="KW-0479">Metal-binding</keyword>
<name>A0ABR4J3R0_9EURO</name>
<dbReference type="PANTHER" id="PTHR46910:SF3">
    <property type="entry name" value="HALOTOLERANCE PROTEIN 9-RELATED"/>
    <property type="match status" value="1"/>
</dbReference>
<dbReference type="CDD" id="cd00067">
    <property type="entry name" value="GAL4"/>
    <property type="match status" value="1"/>
</dbReference>
<dbReference type="EMBL" id="JBFXLS010000003">
    <property type="protein sequence ID" value="KAL2833698.1"/>
    <property type="molecule type" value="Genomic_DNA"/>
</dbReference>
<evidence type="ECO:0000256" key="3">
    <source>
        <dbReference type="ARBA" id="ARBA00023015"/>
    </source>
</evidence>
<dbReference type="SUPFAM" id="SSF57701">
    <property type="entry name" value="Zn2/Cys6 DNA-binding domain"/>
    <property type="match status" value="1"/>
</dbReference>
<dbReference type="PANTHER" id="PTHR46910">
    <property type="entry name" value="TRANSCRIPTION FACTOR PDR1"/>
    <property type="match status" value="1"/>
</dbReference>
<keyword evidence="6" id="KW-0539">Nucleus</keyword>
<feature type="compositionally biased region" description="Polar residues" evidence="7">
    <location>
        <begin position="230"/>
        <end position="245"/>
    </location>
</feature>
<evidence type="ECO:0000259" key="8">
    <source>
        <dbReference type="PROSITE" id="PS50048"/>
    </source>
</evidence>
<evidence type="ECO:0000313" key="10">
    <source>
        <dbReference type="Proteomes" id="UP001610335"/>
    </source>
</evidence>
<gene>
    <name evidence="9" type="ORF">BDW59DRAFT_138085</name>
</gene>
<feature type="compositionally biased region" description="Polar residues" evidence="7">
    <location>
        <begin position="1"/>
        <end position="13"/>
    </location>
</feature>
<feature type="region of interest" description="Disordered" evidence="7">
    <location>
        <begin position="1"/>
        <end position="21"/>
    </location>
</feature>
<accession>A0ABR4J3R0</accession>
<dbReference type="PROSITE" id="PS50048">
    <property type="entry name" value="ZN2_CY6_FUNGAL_2"/>
    <property type="match status" value="1"/>
</dbReference>
<comment type="subcellular location">
    <subcellularLocation>
        <location evidence="1">Nucleus</location>
    </subcellularLocation>
</comment>
<proteinExistence type="predicted"/>
<dbReference type="Gene3D" id="4.10.240.10">
    <property type="entry name" value="Zn(2)-C6 fungal-type DNA-binding domain"/>
    <property type="match status" value="1"/>
</dbReference>
<protein>
    <recommendedName>
        <fullName evidence="8">Zn(2)-C6 fungal-type domain-containing protein</fullName>
    </recommendedName>
</protein>
<feature type="domain" description="Zn(2)-C6 fungal-type" evidence="8">
    <location>
        <begin position="22"/>
        <end position="59"/>
    </location>
</feature>
<feature type="region of interest" description="Disordered" evidence="7">
    <location>
        <begin position="206"/>
        <end position="245"/>
    </location>
</feature>
<dbReference type="InterPro" id="IPR036864">
    <property type="entry name" value="Zn2-C6_fun-type_DNA-bd_sf"/>
</dbReference>
<keyword evidence="4" id="KW-0238">DNA-binding</keyword>
<keyword evidence="10" id="KW-1185">Reference proteome</keyword>
<keyword evidence="3" id="KW-0805">Transcription regulation</keyword>
<dbReference type="SMART" id="SM00066">
    <property type="entry name" value="GAL4"/>
    <property type="match status" value="1"/>
</dbReference>
<evidence type="ECO:0000256" key="2">
    <source>
        <dbReference type="ARBA" id="ARBA00022723"/>
    </source>
</evidence>
<dbReference type="InterPro" id="IPR050987">
    <property type="entry name" value="AtrR-like"/>
</dbReference>
<reference evidence="9 10" key="1">
    <citation type="submission" date="2024-07" db="EMBL/GenBank/DDBJ databases">
        <title>Section-level genome sequencing and comparative genomics of Aspergillus sections Usti and Cavernicolus.</title>
        <authorList>
            <consortium name="Lawrence Berkeley National Laboratory"/>
            <person name="Nybo J.L."/>
            <person name="Vesth T.C."/>
            <person name="Theobald S."/>
            <person name="Frisvad J.C."/>
            <person name="Larsen T.O."/>
            <person name="Kjaerboelling I."/>
            <person name="Rothschild-Mancinelli K."/>
            <person name="Lyhne E.K."/>
            <person name="Kogle M.E."/>
            <person name="Barry K."/>
            <person name="Clum A."/>
            <person name="Na H."/>
            <person name="Ledsgaard L."/>
            <person name="Lin J."/>
            <person name="Lipzen A."/>
            <person name="Kuo A."/>
            <person name="Riley R."/>
            <person name="Mondo S."/>
            <person name="LaButti K."/>
            <person name="Haridas S."/>
            <person name="Pangalinan J."/>
            <person name="Salamov A.A."/>
            <person name="Simmons B.A."/>
            <person name="Magnuson J.K."/>
            <person name="Chen J."/>
            <person name="Drula E."/>
            <person name="Henrissat B."/>
            <person name="Wiebenga A."/>
            <person name="Lubbers R.J."/>
            <person name="Gomes A.C."/>
            <person name="Makela M.R."/>
            <person name="Stajich J."/>
            <person name="Grigoriev I.V."/>
            <person name="Mortensen U.H."/>
            <person name="De vries R.P."/>
            <person name="Baker S.E."/>
            <person name="Andersen M.R."/>
        </authorList>
    </citation>
    <scope>NUCLEOTIDE SEQUENCE [LARGE SCALE GENOMIC DNA]</scope>
    <source>
        <strain evidence="9 10">CBS 600.67</strain>
    </source>
</reference>
<evidence type="ECO:0000256" key="1">
    <source>
        <dbReference type="ARBA" id="ARBA00004123"/>
    </source>
</evidence>
<evidence type="ECO:0000256" key="4">
    <source>
        <dbReference type="ARBA" id="ARBA00023125"/>
    </source>
</evidence>
<feature type="compositionally biased region" description="Low complexity" evidence="7">
    <location>
        <begin position="210"/>
        <end position="229"/>
    </location>
</feature>
<dbReference type="Proteomes" id="UP001610335">
    <property type="component" value="Unassembled WGS sequence"/>
</dbReference>
<comment type="caution">
    <text evidence="9">The sequence shown here is derived from an EMBL/GenBank/DDBJ whole genome shotgun (WGS) entry which is preliminary data.</text>
</comment>
<sequence>MSVQKHPTGTAQGSRARRQNHSCDQCRKSKRACDALFSNVDGRRLPCSYCARTKKRCTIEWARSRAQSAMRLPRRQPHLQHLSQDLPFPRSANELHVETGFGSWDDLLEPSLPQELMTWEPGNVDMSGSLLDYNSMPLSSIFNDDGPPQEEMLAEVSGTLMSAQSVPERSRSGLLLPYFSSASDISTQQPADLELDLMYHQTWPASQTYSSPHPTSSSKSPRRQSYSASMSFKQKSPPWGSSQGSLSPFSIDQRMITASNCNLTSTNLLHIYHDVLEHNLSCWLTEMTCPYELGSQSTTQVVPEWGSSWSNRIYQRTIKLDRVAQSCKLVQLTHSEDQAASKALHLAIMAFATQWAQGSHRHHEKYPTKSPDHCENENADSIADEFDRVLQHYFWDQAQRTLQQVAHLESYRVVCAELIFGLTQRPWNPDNHSPGYQMEAQDRKFATDSILSQVHDIIRKEGPPIYMENAARKMHVLKYRCDALEKRLLGKQCGNREKSTHGIAAMSPEDRSTIGLLYWMAIMIDTVSSSMHERPVVVLDEDCPHESQKGIQQAASMDKSLAQSRWNLNLFVQGSLEETNRTHWPCSYEAAAKDVIKSAPVKVLLFRHVAYLQNAVRKSAHEGQIEDIIRSTMSLYKYWNKTHGAFFRDLVQNYNDVPQRIQGWFVCISAHWHLAALMLADLLEFVDENALGMEDTACSRIVDDMARRIRMHSARELSDLARVATPQANLGVPQMPDFHHVVNEGALLTEPWTMILIRAFTKACVIFLGEADGSLRSSHEFKRNMGQAEDCIKGLWLLGKKSDMARKLADTLSLSSEELRNECVV</sequence>
<keyword evidence="5" id="KW-0804">Transcription</keyword>
<dbReference type="InterPro" id="IPR001138">
    <property type="entry name" value="Zn2Cys6_DnaBD"/>
</dbReference>
<organism evidence="9 10">
    <name type="scientific">Aspergillus cavernicola</name>
    <dbReference type="NCBI Taxonomy" id="176166"/>
    <lineage>
        <taxon>Eukaryota</taxon>
        <taxon>Fungi</taxon>
        <taxon>Dikarya</taxon>
        <taxon>Ascomycota</taxon>
        <taxon>Pezizomycotina</taxon>
        <taxon>Eurotiomycetes</taxon>
        <taxon>Eurotiomycetidae</taxon>
        <taxon>Eurotiales</taxon>
        <taxon>Aspergillaceae</taxon>
        <taxon>Aspergillus</taxon>
        <taxon>Aspergillus subgen. Nidulantes</taxon>
    </lineage>
</organism>
<evidence type="ECO:0000256" key="7">
    <source>
        <dbReference type="SAM" id="MobiDB-lite"/>
    </source>
</evidence>